<keyword evidence="3" id="KW-1185">Reference proteome</keyword>
<dbReference type="EMBL" id="KI964969">
    <property type="protein sequence ID" value="EUC27249.1"/>
    <property type="molecule type" value="Genomic_DNA"/>
</dbReference>
<sequence length="173" mass="18884">MGGPVPSRRSAWVGSALLCGRIGTKLPSTSHRKCKSCSQPSSPRDPPSSAVLHQLLRACDAKSTSHVSIASATTRPRPRLHPRPQPAPPRAYSLPRPPILRRCVSPASGSQRQSLGHACSKYTTATPWGTSLTFCEHRLPRRKQYRTTVSLRVRVCMFRMCTGIACGLTDVDN</sequence>
<feature type="region of interest" description="Disordered" evidence="1">
    <location>
        <begin position="66"/>
        <end position="95"/>
    </location>
</feature>
<name>W6XWZ2_COCC2</name>
<gene>
    <name evidence="2" type="ORF">COCCADRAFT_112198</name>
</gene>
<dbReference type="Proteomes" id="UP000053841">
    <property type="component" value="Unassembled WGS sequence"/>
</dbReference>
<proteinExistence type="predicted"/>
<organism evidence="2 3">
    <name type="scientific">Cochliobolus carbonum (strain 26-R-13)</name>
    <name type="common">Maize leaf spot fungus</name>
    <name type="synonym">Bipolaris zeicola</name>
    <dbReference type="NCBI Taxonomy" id="930089"/>
    <lineage>
        <taxon>Eukaryota</taxon>
        <taxon>Fungi</taxon>
        <taxon>Dikarya</taxon>
        <taxon>Ascomycota</taxon>
        <taxon>Pezizomycotina</taxon>
        <taxon>Dothideomycetes</taxon>
        <taxon>Pleosporomycetidae</taxon>
        <taxon>Pleosporales</taxon>
        <taxon>Pleosporineae</taxon>
        <taxon>Pleosporaceae</taxon>
        <taxon>Bipolaris</taxon>
    </lineage>
</organism>
<dbReference type="HOGENOM" id="CLU_1547274_0_0_1"/>
<evidence type="ECO:0000256" key="1">
    <source>
        <dbReference type="SAM" id="MobiDB-lite"/>
    </source>
</evidence>
<evidence type="ECO:0000313" key="2">
    <source>
        <dbReference type="EMBL" id="EUC27249.1"/>
    </source>
</evidence>
<accession>W6XWZ2</accession>
<evidence type="ECO:0000313" key="3">
    <source>
        <dbReference type="Proteomes" id="UP000053841"/>
    </source>
</evidence>
<dbReference type="GeneID" id="19144415"/>
<dbReference type="KEGG" id="bze:COCCADRAFT_112198"/>
<protein>
    <submittedName>
        <fullName evidence="2">Uncharacterized protein</fullName>
    </submittedName>
</protein>
<dbReference type="AlphaFoldDB" id="W6XWZ2"/>
<reference evidence="2 3" key="1">
    <citation type="journal article" date="2013" name="PLoS Genet.">
        <title>Comparative genome structure, secondary metabolite, and effector coding capacity across Cochliobolus pathogens.</title>
        <authorList>
            <person name="Condon B.J."/>
            <person name="Leng Y."/>
            <person name="Wu D."/>
            <person name="Bushley K.E."/>
            <person name="Ohm R.A."/>
            <person name="Otillar R."/>
            <person name="Martin J."/>
            <person name="Schackwitz W."/>
            <person name="Grimwood J."/>
            <person name="MohdZainudin N."/>
            <person name="Xue C."/>
            <person name="Wang R."/>
            <person name="Manning V.A."/>
            <person name="Dhillon B."/>
            <person name="Tu Z.J."/>
            <person name="Steffenson B.J."/>
            <person name="Salamov A."/>
            <person name="Sun H."/>
            <person name="Lowry S."/>
            <person name="LaButti K."/>
            <person name="Han J."/>
            <person name="Copeland A."/>
            <person name="Lindquist E."/>
            <person name="Barry K."/>
            <person name="Schmutz J."/>
            <person name="Baker S.E."/>
            <person name="Ciuffetti L.M."/>
            <person name="Grigoriev I.V."/>
            <person name="Zhong S."/>
            <person name="Turgeon B.G."/>
        </authorList>
    </citation>
    <scope>NUCLEOTIDE SEQUENCE [LARGE SCALE GENOMIC DNA]</scope>
    <source>
        <strain evidence="2 3">26-R-13</strain>
    </source>
</reference>
<feature type="region of interest" description="Disordered" evidence="1">
    <location>
        <begin position="30"/>
        <end position="49"/>
    </location>
</feature>
<dbReference type="RefSeq" id="XP_007718447.1">
    <property type="nucleotide sequence ID" value="XM_007720257.1"/>
</dbReference>